<protein>
    <recommendedName>
        <fullName evidence="4">Small ribosomal subunit protein eS24</fullName>
    </recommendedName>
</protein>
<accession>F7XPT2</accession>
<dbReference type="RefSeq" id="WP_013897796.1">
    <property type="nucleotide sequence ID" value="NC_015676.1"/>
</dbReference>
<dbReference type="AlphaFoldDB" id="F7XPT2"/>
<evidence type="ECO:0000313" key="7">
    <source>
        <dbReference type="Proteomes" id="UP000006622"/>
    </source>
</evidence>
<proteinExistence type="inferred from homology"/>
<dbReference type="KEGG" id="mzh:Mzhil_0483"/>
<dbReference type="Pfam" id="PF01282">
    <property type="entry name" value="Ribosomal_S24e"/>
    <property type="match status" value="1"/>
</dbReference>
<keyword evidence="2 4" id="KW-0689">Ribosomal protein</keyword>
<dbReference type="GO" id="GO:0006412">
    <property type="term" value="P:translation"/>
    <property type="evidence" value="ECO:0007669"/>
    <property type="project" value="UniProtKB-UniRule"/>
</dbReference>
<evidence type="ECO:0000256" key="3">
    <source>
        <dbReference type="ARBA" id="ARBA00023274"/>
    </source>
</evidence>
<dbReference type="SUPFAM" id="SSF54189">
    <property type="entry name" value="Ribosomal proteins S24e, L23 and L15e"/>
    <property type="match status" value="1"/>
</dbReference>
<dbReference type="STRING" id="679901.Mzhil_0483"/>
<dbReference type="HAMAP" id="MF_00545">
    <property type="entry name" value="Ribosomal_eS24"/>
    <property type="match status" value="1"/>
</dbReference>
<dbReference type="PROSITE" id="PS00529">
    <property type="entry name" value="RIBOSOMAL_S24E"/>
    <property type="match status" value="1"/>
</dbReference>
<dbReference type="EMBL" id="CP002101">
    <property type="protein sequence ID" value="AEH60357.1"/>
    <property type="molecule type" value="Genomic_DNA"/>
</dbReference>
<name>F7XPT2_METZD</name>
<dbReference type="PANTHER" id="PTHR10496">
    <property type="entry name" value="40S RIBOSOMAL PROTEIN S24"/>
    <property type="match status" value="1"/>
</dbReference>
<dbReference type="HOGENOM" id="CLU_107248_3_1_2"/>
<evidence type="ECO:0000256" key="5">
    <source>
        <dbReference type="RuleBase" id="RU004381"/>
    </source>
</evidence>
<dbReference type="Gene3D" id="3.30.70.330">
    <property type="match status" value="1"/>
</dbReference>
<dbReference type="Proteomes" id="UP000006622">
    <property type="component" value="Chromosome"/>
</dbReference>
<dbReference type="GeneID" id="10822090"/>
<comment type="similarity">
    <text evidence="1 4 5">Belongs to the eukaryotic ribosomal protein eS24 family.</text>
</comment>
<keyword evidence="7" id="KW-1185">Reference proteome</keyword>
<sequence length="103" mass="11560">MDISIKEDKNNALLHRRELNFVASYDGATPKRIDVRNKLAAMLNIDSELVVIQSITNMFGKQEASGYAKVYEDADYMKKIESKHILNRNTVPEEAEAGEAGSE</sequence>
<evidence type="ECO:0000256" key="4">
    <source>
        <dbReference type="HAMAP-Rule" id="MF_00545"/>
    </source>
</evidence>
<dbReference type="GO" id="GO:1990904">
    <property type="term" value="C:ribonucleoprotein complex"/>
    <property type="evidence" value="ECO:0007669"/>
    <property type="project" value="UniProtKB-KW"/>
</dbReference>
<dbReference type="InterPro" id="IPR012677">
    <property type="entry name" value="Nucleotide-bd_a/b_plait_sf"/>
</dbReference>
<organism evidence="6 7">
    <name type="scientific">Methanosalsum zhilinae (strain DSM 4017 / NBRC 107636 / OCM 62 / WeN5)</name>
    <name type="common">Methanohalophilus zhilinae</name>
    <dbReference type="NCBI Taxonomy" id="679901"/>
    <lineage>
        <taxon>Archaea</taxon>
        <taxon>Methanobacteriati</taxon>
        <taxon>Methanobacteriota</taxon>
        <taxon>Stenosarchaea group</taxon>
        <taxon>Methanomicrobia</taxon>
        <taxon>Methanosarcinales</taxon>
        <taxon>Methanosarcinaceae</taxon>
        <taxon>Methanosalsum</taxon>
    </lineage>
</organism>
<dbReference type="OrthoDB" id="27533at2157"/>
<dbReference type="InterPro" id="IPR018098">
    <property type="entry name" value="Ribosomal_eS24_CS"/>
</dbReference>
<evidence type="ECO:0000313" key="6">
    <source>
        <dbReference type="EMBL" id="AEH60357.1"/>
    </source>
</evidence>
<evidence type="ECO:0000256" key="2">
    <source>
        <dbReference type="ARBA" id="ARBA00022980"/>
    </source>
</evidence>
<keyword evidence="3 4" id="KW-0687">Ribonucleoprotein</keyword>
<dbReference type="InterPro" id="IPR012678">
    <property type="entry name" value="Ribosomal_uL23/eL15/eS24_sf"/>
</dbReference>
<evidence type="ECO:0000256" key="1">
    <source>
        <dbReference type="ARBA" id="ARBA00009680"/>
    </source>
</evidence>
<gene>
    <name evidence="4" type="primary">rps24e</name>
    <name evidence="6" type="ordered locus">Mzhil_0483</name>
</gene>
<dbReference type="GO" id="GO:0005840">
    <property type="term" value="C:ribosome"/>
    <property type="evidence" value="ECO:0007669"/>
    <property type="project" value="UniProtKB-KW"/>
</dbReference>
<dbReference type="InterPro" id="IPR001976">
    <property type="entry name" value="Ribosomal_eS24"/>
</dbReference>
<reference evidence="6 7" key="1">
    <citation type="submission" date="2010-07" db="EMBL/GenBank/DDBJ databases">
        <title>The complete genome of Methanosalsum zhilinae DSM 4017.</title>
        <authorList>
            <consortium name="US DOE Joint Genome Institute (JGI-PGF)"/>
            <person name="Lucas S."/>
            <person name="Copeland A."/>
            <person name="Lapidus A."/>
            <person name="Glavina del Rio T."/>
            <person name="Dalin E."/>
            <person name="Tice H."/>
            <person name="Bruce D."/>
            <person name="Goodwin L."/>
            <person name="Pitluck S."/>
            <person name="Kyrpides N."/>
            <person name="Mavromatis K."/>
            <person name="Ovchinnikova G."/>
            <person name="Daligault H."/>
            <person name="Detter J.C."/>
            <person name="Han C."/>
            <person name="Tapia R."/>
            <person name="Larimer F."/>
            <person name="Land M."/>
            <person name="Hauser L."/>
            <person name="Markowitz V."/>
            <person name="Cheng J.-F."/>
            <person name="Hugenholtz P."/>
            <person name="Woyke T."/>
            <person name="Wu D."/>
            <person name="Spring S."/>
            <person name="Schueler E."/>
            <person name="Brambilla E."/>
            <person name="Klenk H.-P."/>
            <person name="Eisen J.A."/>
        </authorList>
    </citation>
    <scope>NUCLEOTIDE SEQUENCE [LARGE SCALE GENOMIC DNA]</scope>
    <source>
        <strain evidence="7">DSM 4017 / NBRC 107636 / OCM 62 / WeN5</strain>
    </source>
</reference>
<dbReference type="GO" id="GO:0003735">
    <property type="term" value="F:structural constituent of ribosome"/>
    <property type="evidence" value="ECO:0007669"/>
    <property type="project" value="InterPro"/>
</dbReference>